<dbReference type="InterPro" id="IPR018865">
    <property type="entry name" value="STK19-like"/>
</dbReference>
<name>A0ABP0F072_CLALP</name>
<keyword evidence="3" id="KW-1185">Reference proteome</keyword>
<protein>
    <recommendedName>
        <fullName evidence="4">Serine/threonine-protein kinase 19</fullName>
    </recommendedName>
</protein>
<proteinExistence type="inferred from homology"/>
<sequence>MSKRFSSLKSAERTKKKCEFVPWNLEDLVPEHIQNGNVQDALKYICDLSPYIKHSGEMPLIAMKNQLYSVMASRTAVDQGVSHLRETGVIRVFKTSLGQDQFCIMFTIDYIKHITEQFKATCKGEEQPKCLTRFLEEVLSNPTDITVEKEFLIDKHGFKDSDVTELIKIGVLNVKDAGSWWLAIPSVGCFLKLLRKGRQAIIQIIRRTKYREINYKMLLSRKPPTSLKFGFQYHVHDLIGADLVRCINSTTGVLLRIVND</sequence>
<dbReference type="PANTHER" id="PTHR15243:SF0">
    <property type="entry name" value="SERINE_THREONINE-PROTEIN KINASE 19"/>
    <property type="match status" value="1"/>
</dbReference>
<dbReference type="Pfam" id="PF10494">
    <property type="entry name" value="Stk19"/>
    <property type="match status" value="1"/>
</dbReference>
<dbReference type="Proteomes" id="UP001642483">
    <property type="component" value="Unassembled WGS sequence"/>
</dbReference>
<comment type="similarity">
    <text evidence="1">Belongs to the STK19 family.</text>
</comment>
<evidence type="ECO:0000313" key="2">
    <source>
        <dbReference type="EMBL" id="CAK8672231.1"/>
    </source>
</evidence>
<comment type="caution">
    <text evidence="2">The sequence shown here is derived from an EMBL/GenBank/DDBJ whole genome shotgun (WGS) entry which is preliminary data.</text>
</comment>
<evidence type="ECO:0008006" key="4">
    <source>
        <dbReference type="Google" id="ProtNLM"/>
    </source>
</evidence>
<organism evidence="2 3">
    <name type="scientific">Clavelina lepadiformis</name>
    <name type="common">Light-bulb sea squirt</name>
    <name type="synonym">Ascidia lepadiformis</name>
    <dbReference type="NCBI Taxonomy" id="159417"/>
    <lineage>
        <taxon>Eukaryota</taxon>
        <taxon>Metazoa</taxon>
        <taxon>Chordata</taxon>
        <taxon>Tunicata</taxon>
        <taxon>Ascidiacea</taxon>
        <taxon>Aplousobranchia</taxon>
        <taxon>Clavelinidae</taxon>
        <taxon>Clavelina</taxon>
    </lineage>
</organism>
<gene>
    <name evidence="2" type="ORF">CVLEPA_LOCUS1210</name>
</gene>
<dbReference type="PANTHER" id="PTHR15243">
    <property type="entry name" value="SERINE/THREONINE-PROTEIN KINASE 19"/>
    <property type="match status" value="1"/>
</dbReference>
<accession>A0ABP0F072</accession>
<evidence type="ECO:0000256" key="1">
    <source>
        <dbReference type="ARBA" id="ARBA00093458"/>
    </source>
</evidence>
<dbReference type="EMBL" id="CAWYQH010000001">
    <property type="protein sequence ID" value="CAK8672231.1"/>
    <property type="molecule type" value="Genomic_DNA"/>
</dbReference>
<evidence type="ECO:0000313" key="3">
    <source>
        <dbReference type="Proteomes" id="UP001642483"/>
    </source>
</evidence>
<reference evidence="2 3" key="1">
    <citation type="submission" date="2024-02" db="EMBL/GenBank/DDBJ databases">
        <authorList>
            <person name="Daric V."/>
            <person name="Darras S."/>
        </authorList>
    </citation>
    <scope>NUCLEOTIDE SEQUENCE [LARGE SCALE GENOMIC DNA]</scope>
</reference>